<keyword evidence="7 11" id="KW-0648">Protein biosynthesis</keyword>
<accession>A0A292PRH3</accession>
<dbReference type="InterPro" id="IPR009080">
    <property type="entry name" value="tRNAsynth_Ia_anticodon-bd"/>
</dbReference>
<dbReference type="CDD" id="cd00812">
    <property type="entry name" value="LeuRS_core"/>
    <property type="match status" value="1"/>
</dbReference>
<comment type="subcellular location">
    <subcellularLocation>
        <location evidence="1">Mitochondrion matrix</location>
    </subcellularLocation>
</comment>
<evidence type="ECO:0000256" key="7">
    <source>
        <dbReference type="ARBA" id="ARBA00022917"/>
    </source>
</evidence>
<keyword evidence="16" id="KW-1185">Reference proteome</keyword>
<dbReference type="HAMAP" id="MF_00049_B">
    <property type="entry name" value="Leu_tRNA_synth_B"/>
    <property type="match status" value="1"/>
</dbReference>
<dbReference type="FunFam" id="1.10.730.10:FF:000002">
    <property type="entry name" value="Leucine--tRNA ligase"/>
    <property type="match status" value="1"/>
</dbReference>
<evidence type="ECO:0000256" key="1">
    <source>
        <dbReference type="ARBA" id="ARBA00004305"/>
    </source>
</evidence>
<evidence type="ECO:0000256" key="10">
    <source>
        <dbReference type="ARBA" id="ARBA00047469"/>
    </source>
</evidence>
<dbReference type="InterPro" id="IPR001412">
    <property type="entry name" value="aa-tRNA-synth_I_CS"/>
</dbReference>
<proteinExistence type="inferred from homology"/>
<dbReference type="InterPro" id="IPR014729">
    <property type="entry name" value="Rossmann-like_a/b/a_fold"/>
</dbReference>
<dbReference type="Pfam" id="PF09334">
    <property type="entry name" value="tRNA-synt_1g"/>
    <property type="match status" value="1"/>
</dbReference>
<dbReference type="PANTHER" id="PTHR43740">
    <property type="entry name" value="LEUCYL-TRNA SYNTHETASE"/>
    <property type="match status" value="1"/>
</dbReference>
<dbReference type="InterPro" id="IPR002300">
    <property type="entry name" value="aa-tRNA-synth_Ia"/>
</dbReference>
<evidence type="ECO:0000256" key="9">
    <source>
        <dbReference type="ARBA" id="ARBA00030520"/>
    </source>
</evidence>
<feature type="domain" description="Aminoacyl-tRNA synthetase class Ia" evidence="12">
    <location>
        <begin position="452"/>
        <end position="633"/>
    </location>
</feature>
<dbReference type="SUPFAM" id="SSF52374">
    <property type="entry name" value="Nucleotidylyl transferase"/>
    <property type="match status" value="1"/>
</dbReference>
<dbReference type="Pfam" id="PF00133">
    <property type="entry name" value="tRNA-synt_1"/>
    <property type="match status" value="1"/>
</dbReference>
<evidence type="ECO:0000256" key="11">
    <source>
        <dbReference type="RuleBase" id="RU363035"/>
    </source>
</evidence>
<dbReference type="PRINTS" id="PR00985">
    <property type="entry name" value="TRNASYNTHLEU"/>
</dbReference>
<dbReference type="GO" id="GO:0006429">
    <property type="term" value="P:leucyl-tRNA aminoacylation"/>
    <property type="evidence" value="ECO:0007669"/>
    <property type="project" value="InterPro"/>
</dbReference>
<dbReference type="Gene3D" id="3.40.50.620">
    <property type="entry name" value="HUPs"/>
    <property type="match status" value="2"/>
</dbReference>
<evidence type="ECO:0000259" key="14">
    <source>
        <dbReference type="Pfam" id="PF13603"/>
    </source>
</evidence>
<dbReference type="GO" id="GO:0002161">
    <property type="term" value="F:aminoacyl-tRNA deacylase activity"/>
    <property type="evidence" value="ECO:0007669"/>
    <property type="project" value="InterPro"/>
</dbReference>
<dbReference type="PANTHER" id="PTHR43740:SF2">
    <property type="entry name" value="LEUCINE--TRNA LIGASE, MITOCHONDRIAL"/>
    <property type="match status" value="1"/>
</dbReference>
<dbReference type="SUPFAM" id="SSF50677">
    <property type="entry name" value="ValRS/IleRS/LeuRS editing domain"/>
    <property type="match status" value="1"/>
</dbReference>
<dbReference type="FunFam" id="3.40.50.620:FF:000003">
    <property type="entry name" value="Leucine--tRNA ligase"/>
    <property type="match status" value="1"/>
</dbReference>
<evidence type="ECO:0000313" key="16">
    <source>
        <dbReference type="Proteomes" id="UP001412239"/>
    </source>
</evidence>
<evidence type="ECO:0000256" key="3">
    <source>
        <dbReference type="ARBA" id="ARBA00013164"/>
    </source>
</evidence>
<evidence type="ECO:0000256" key="2">
    <source>
        <dbReference type="ARBA" id="ARBA00005594"/>
    </source>
</evidence>
<dbReference type="Proteomes" id="UP001412239">
    <property type="component" value="Unassembled WGS sequence"/>
</dbReference>
<keyword evidence="6 11" id="KW-0067">ATP-binding</keyword>
<feature type="domain" description="Leucyl-tRNA synthetase editing" evidence="14">
    <location>
        <begin position="266"/>
        <end position="451"/>
    </location>
</feature>
<gene>
    <name evidence="15" type="ORF">GSTUAT00006580001</name>
</gene>
<dbReference type="GO" id="GO:0005524">
    <property type="term" value="F:ATP binding"/>
    <property type="evidence" value="ECO:0007669"/>
    <property type="project" value="UniProtKB-KW"/>
</dbReference>
<protein>
    <recommendedName>
        <fullName evidence="3">leucine--tRNA ligase</fullName>
        <ecNumber evidence="3">6.1.1.4</ecNumber>
    </recommendedName>
    <alternativeName>
        <fullName evidence="9">Leucyl-tRNA synthetase</fullName>
    </alternativeName>
</protein>
<dbReference type="SUPFAM" id="SSF47323">
    <property type="entry name" value="Anticodon-binding domain of a subclass of class I aminoacyl-tRNA synthetases"/>
    <property type="match status" value="1"/>
</dbReference>
<dbReference type="GO" id="GO:0005759">
    <property type="term" value="C:mitochondrial matrix"/>
    <property type="evidence" value="ECO:0007669"/>
    <property type="project" value="UniProtKB-SubCell"/>
</dbReference>
<feature type="domain" description="Methionyl/Leucyl tRNA synthetase" evidence="13">
    <location>
        <begin position="78"/>
        <end position="214"/>
    </location>
</feature>
<evidence type="ECO:0000313" key="15">
    <source>
        <dbReference type="EMBL" id="CUS09305.1"/>
    </source>
</evidence>
<dbReference type="Gene3D" id="1.10.730.10">
    <property type="entry name" value="Isoleucyl-tRNA Synthetase, Domain 1"/>
    <property type="match status" value="1"/>
</dbReference>
<evidence type="ECO:0000256" key="6">
    <source>
        <dbReference type="ARBA" id="ARBA00022840"/>
    </source>
</evidence>
<dbReference type="Pfam" id="PF13603">
    <property type="entry name" value="tRNA-synt_1_2"/>
    <property type="match status" value="1"/>
</dbReference>
<evidence type="ECO:0000256" key="8">
    <source>
        <dbReference type="ARBA" id="ARBA00023146"/>
    </source>
</evidence>
<evidence type="ECO:0000256" key="5">
    <source>
        <dbReference type="ARBA" id="ARBA00022741"/>
    </source>
</evidence>
<sequence>MRGLPINYLSSVRQPFLNRPSLKLLSSVSSLPRLSQLYATEASSNEHAPRPDFNAIDKKWREYLNNPKEPPVPGSKFYILSMFPYPSGALHMGHLRVYTISDVLARFERMRGKRVIHPMGWDAFGLPAENAAIQGGVSAKEWTEKNIDSMKEQFSLMNVGFDWDREIRTCSPDYYVHTQRLFLKLYEHRLAYRKESLVNWDPVDETVLANEQVSPHGISWRSGAVVEQRTLPQWFFKITNYKDALLKGLEVLGSRWPHKVKTMQANWIGLSKGVKVKFPLSAGETDPGSHTYLEAYTTRLDTLPGVQFLAISSTHPLALKASETEEFVFKFLLASGTKQDKSSKKGELIRGFKALNPLTNEEIPVYVANYVVAGTGTDVLMGVPGHDARDNEFWAKRGPKDAPVKVVISESPANGQGKERSEAGVFTGLGILNENCGRFAGMSSAAAQKVFLAELKMKNLGKIRENLRLNDWLISRQRYWGTPIPIVYCESCGIVPVKEEDLPVVLPDIEKLSPKGGNPLASMKEWVETSCPKCRGEARRETDTMDTFVDSSWYFMRYVDPHNKELPFSPEKANELLPVDAYIGGSEHATLHLLYARFISKFLRKISMWPPGVDDESQGEPFKRLITQGMVLGKTFRHPITFKFLKPEELATDPETDVKRVSADGASPLVTWEKMSKSKFNGTDPRECISRWGADATRAHLLFSGPVEADLKWDEDKIIGMHRWFGKLWRHTNMLSKKLAEPDFLLLPNLITRPATATSIPPEDHDLFSMLQESIRNNTIVFTKSPALNTVVSNLIKLTNILASPPPEAQPTLAMTYRATNELLRMLAPIAPGFAEECWAHLHTHVPSMSGTRVLETMWPWFVLQGERIGGTTTCAVTIDGKFRFRVEVDRERLLRQFGEGEQYITKIIAGEENARKWLDGKEIKRVLIPQNGKTVFLTTRCVSRAPPDPPTNNCEGPS</sequence>
<dbReference type="InterPro" id="IPR025709">
    <property type="entry name" value="Leu_tRNA-synth_edit"/>
</dbReference>
<dbReference type="EMBL" id="LN891087">
    <property type="protein sequence ID" value="CUS09305.1"/>
    <property type="molecule type" value="Genomic_DNA"/>
</dbReference>
<dbReference type="EC" id="6.1.1.4" evidence="3"/>
<organism evidence="15 16">
    <name type="scientific">Tuber aestivum</name>
    <name type="common">summer truffle</name>
    <dbReference type="NCBI Taxonomy" id="59557"/>
    <lineage>
        <taxon>Eukaryota</taxon>
        <taxon>Fungi</taxon>
        <taxon>Dikarya</taxon>
        <taxon>Ascomycota</taxon>
        <taxon>Pezizomycotina</taxon>
        <taxon>Pezizomycetes</taxon>
        <taxon>Pezizales</taxon>
        <taxon>Tuberaceae</taxon>
        <taxon>Tuber</taxon>
    </lineage>
</organism>
<comment type="similarity">
    <text evidence="2 11">Belongs to the class-I aminoacyl-tRNA synthetase family.</text>
</comment>
<comment type="catalytic activity">
    <reaction evidence="10">
        <text>tRNA(Leu) + L-leucine + ATP = L-leucyl-tRNA(Leu) + AMP + diphosphate</text>
        <dbReference type="Rhea" id="RHEA:11688"/>
        <dbReference type="Rhea" id="RHEA-COMP:9613"/>
        <dbReference type="Rhea" id="RHEA-COMP:9622"/>
        <dbReference type="ChEBI" id="CHEBI:30616"/>
        <dbReference type="ChEBI" id="CHEBI:33019"/>
        <dbReference type="ChEBI" id="CHEBI:57427"/>
        <dbReference type="ChEBI" id="CHEBI:78442"/>
        <dbReference type="ChEBI" id="CHEBI:78494"/>
        <dbReference type="ChEBI" id="CHEBI:456215"/>
        <dbReference type="EC" id="6.1.1.4"/>
    </reaction>
</comment>
<keyword evidence="8 11" id="KW-0030">Aminoacyl-tRNA synthetase</keyword>
<dbReference type="Gene3D" id="3.10.20.590">
    <property type="match status" value="1"/>
</dbReference>
<reference evidence="15" key="1">
    <citation type="submission" date="2015-10" db="EMBL/GenBank/DDBJ databases">
        <authorList>
            <person name="Regsiter A."/>
            <person name="william w."/>
        </authorList>
    </citation>
    <scope>NUCLEOTIDE SEQUENCE</scope>
    <source>
        <strain evidence="15">Montdore</strain>
    </source>
</reference>
<dbReference type="GO" id="GO:0004823">
    <property type="term" value="F:leucine-tRNA ligase activity"/>
    <property type="evidence" value="ECO:0007669"/>
    <property type="project" value="UniProtKB-EC"/>
</dbReference>
<dbReference type="FunFam" id="3.40.50.620:FF:000100">
    <property type="entry name" value="probable leucine--tRNA ligase, mitochondrial"/>
    <property type="match status" value="1"/>
</dbReference>
<dbReference type="InterPro" id="IPR015413">
    <property type="entry name" value="Methionyl/Leucyl_tRNA_Synth"/>
</dbReference>
<dbReference type="InterPro" id="IPR009008">
    <property type="entry name" value="Val/Leu/Ile-tRNA-synth_edit"/>
</dbReference>
<keyword evidence="4 11" id="KW-0436">Ligase</keyword>
<dbReference type="InterPro" id="IPR002302">
    <property type="entry name" value="Leu-tRNA-ligase"/>
</dbReference>
<name>A0A292PRH3_9PEZI</name>
<dbReference type="NCBIfam" id="TIGR00396">
    <property type="entry name" value="leuS_bact"/>
    <property type="match status" value="1"/>
</dbReference>
<keyword evidence="5 11" id="KW-0547">Nucleotide-binding</keyword>
<evidence type="ECO:0000259" key="12">
    <source>
        <dbReference type="Pfam" id="PF00133"/>
    </source>
</evidence>
<evidence type="ECO:0000259" key="13">
    <source>
        <dbReference type="Pfam" id="PF09334"/>
    </source>
</evidence>
<evidence type="ECO:0000256" key="4">
    <source>
        <dbReference type="ARBA" id="ARBA00022598"/>
    </source>
</evidence>
<dbReference type="PROSITE" id="PS00178">
    <property type="entry name" value="AA_TRNA_LIGASE_I"/>
    <property type="match status" value="1"/>
</dbReference>
<dbReference type="GO" id="GO:0032543">
    <property type="term" value="P:mitochondrial translation"/>
    <property type="evidence" value="ECO:0007669"/>
    <property type="project" value="TreeGrafter"/>
</dbReference>
<dbReference type="AlphaFoldDB" id="A0A292PRH3"/>